<gene>
    <name evidence="1" type="ORF">BSL82_04920</name>
</gene>
<dbReference type="STRING" id="1921510.BSL82_04920"/>
<dbReference type="InterPro" id="IPR052931">
    <property type="entry name" value="Prophage_regulatory_activator"/>
</dbReference>
<proteinExistence type="predicted"/>
<dbReference type="SUPFAM" id="SSF46955">
    <property type="entry name" value="Putative DNA-binding domain"/>
    <property type="match status" value="1"/>
</dbReference>
<dbReference type="GO" id="GO:0003677">
    <property type="term" value="F:DNA binding"/>
    <property type="evidence" value="ECO:0007669"/>
    <property type="project" value="UniProtKB-KW"/>
</dbReference>
<dbReference type="RefSeq" id="WP_072596291.1">
    <property type="nucleotide sequence ID" value="NZ_CP018221.1"/>
</dbReference>
<dbReference type="PANTHER" id="PTHR36154:SF1">
    <property type="entry name" value="DNA-BINDING TRANSCRIPTIONAL ACTIVATOR ALPA"/>
    <property type="match status" value="1"/>
</dbReference>
<reference evidence="2" key="1">
    <citation type="submission" date="2016-11" db="EMBL/GenBank/DDBJ databases">
        <title>Complete Genome Sequence of alachlor-degrading Sphingomonas sp. strain JJ-A5.</title>
        <authorList>
            <person name="Lee H."/>
            <person name="Ka J.-O."/>
        </authorList>
    </citation>
    <scope>NUCLEOTIDE SEQUENCE [LARGE SCALE GENOMIC DNA]</scope>
    <source>
        <strain evidence="2">JJ-A5</strain>
    </source>
</reference>
<dbReference type="AlphaFoldDB" id="A0A1L3ZSY5"/>
<dbReference type="InterPro" id="IPR010260">
    <property type="entry name" value="AlpA"/>
</dbReference>
<dbReference type="Proteomes" id="UP000182063">
    <property type="component" value="Chromosome"/>
</dbReference>
<keyword evidence="2" id="KW-1185">Reference proteome</keyword>
<accession>A0A1L3ZSY5</accession>
<dbReference type="Pfam" id="PF05930">
    <property type="entry name" value="Phage_AlpA"/>
    <property type="match status" value="1"/>
</dbReference>
<dbReference type="EMBL" id="CP018221">
    <property type="protein sequence ID" value="API58737.1"/>
    <property type="molecule type" value="Genomic_DNA"/>
</dbReference>
<dbReference type="KEGG" id="sphj:BSL82_04920"/>
<sequence>MQNDERILRIGEVLRRTGLSRATIYRKISKGTFPRQLPISENASGWHASEVARWVSNPRDYKAHDVAE</sequence>
<keyword evidence="1" id="KW-0238">DNA-binding</keyword>
<organism evidence="1 2">
    <name type="scientific">Tardibacter chloracetimidivorans</name>
    <dbReference type="NCBI Taxonomy" id="1921510"/>
    <lineage>
        <taxon>Bacteria</taxon>
        <taxon>Pseudomonadati</taxon>
        <taxon>Pseudomonadota</taxon>
        <taxon>Alphaproteobacteria</taxon>
        <taxon>Sphingomonadales</taxon>
        <taxon>Sphingomonadaceae</taxon>
        <taxon>Tardibacter</taxon>
    </lineage>
</organism>
<name>A0A1L3ZSY5_9SPHN</name>
<dbReference type="PANTHER" id="PTHR36154">
    <property type="entry name" value="DNA-BINDING TRANSCRIPTIONAL ACTIVATOR ALPA"/>
    <property type="match status" value="1"/>
</dbReference>
<dbReference type="Gene3D" id="1.10.238.160">
    <property type="match status" value="1"/>
</dbReference>
<protein>
    <submittedName>
        <fullName evidence="1">DNA-binding protein</fullName>
    </submittedName>
</protein>
<dbReference type="OrthoDB" id="1525365at2"/>
<evidence type="ECO:0000313" key="1">
    <source>
        <dbReference type="EMBL" id="API58737.1"/>
    </source>
</evidence>
<evidence type="ECO:0000313" key="2">
    <source>
        <dbReference type="Proteomes" id="UP000182063"/>
    </source>
</evidence>
<dbReference type="InterPro" id="IPR009061">
    <property type="entry name" value="DNA-bd_dom_put_sf"/>
</dbReference>